<proteinExistence type="predicted"/>
<feature type="transmembrane region" description="Helical" evidence="1">
    <location>
        <begin position="51"/>
        <end position="80"/>
    </location>
</feature>
<comment type="caution">
    <text evidence="2">The sequence shown here is derived from an EMBL/GenBank/DDBJ whole genome shotgun (WGS) entry which is preliminary data.</text>
</comment>
<evidence type="ECO:0000313" key="2">
    <source>
        <dbReference type="EMBL" id="KAK9941637.1"/>
    </source>
</evidence>
<reference evidence="2 3" key="1">
    <citation type="journal article" date="2023" name="G3 (Bethesda)">
        <title>A chromosome-length genome assembly and annotation of blackberry (Rubus argutus, cv. 'Hillquist').</title>
        <authorList>
            <person name="Bruna T."/>
            <person name="Aryal R."/>
            <person name="Dudchenko O."/>
            <person name="Sargent D.J."/>
            <person name="Mead D."/>
            <person name="Buti M."/>
            <person name="Cavallini A."/>
            <person name="Hytonen T."/>
            <person name="Andres J."/>
            <person name="Pham M."/>
            <person name="Weisz D."/>
            <person name="Mascagni F."/>
            <person name="Usai G."/>
            <person name="Natali L."/>
            <person name="Bassil N."/>
            <person name="Fernandez G.E."/>
            <person name="Lomsadze A."/>
            <person name="Armour M."/>
            <person name="Olukolu B."/>
            <person name="Poorten T."/>
            <person name="Britton C."/>
            <person name="Davik J."/>
            <person name="Ashrafi H."/>
            <person name="Aiden E.L."/>
            <person name="Borodovsky M."/>
            <person name="Worthington M."/>
        </authorList>
    </citation>
    <scope>NUCLEOTIDE SEQUENCE [LARGE SCALE GENOMIC DNA]</scope>
    <source>
        <strain evidence="2">PI 553951</strain>
    </source>
</reference>
<protein>
    <submittedName>
        <fullName evidence="2">Uncharacterized protein</fullName>
    </submittedName>
</protein>
<gene>
    <name evidence="2" type="ORF">M0R45_007339</name>
</gene>
<dbReference type="EMBL" id="JBEDUW010000002">
    <property type="protein sequence ID" value="KAK9941637.1"/>
    <property type="molecule type" value="Genomic_DNA"/>
</dbReference>
<organism evidence="2 3">
    <name type="scientific">Rubus argutus</name>
    <name type="common">Southern blackberry</name>
    <dbReference type="NCBI Taxonomy" id="59490"/>
    <lineage>
        <taxon>Eukaryota</taxon>
        <taxon>Viridiplantae</taxon>
        <taxon>Streptophyta</taxon>
        <taxon>Embryophyta</taxon>
        <taxon>Tracheophyta</taxon>
        <taxon>Spermatophyta</taxon>
        <taxon>Magnoliopsida</taxon>
        <taxon>eudicotyledons</taxon>
        <taxon>Gunneridae</taxon>
        <taxon>Pentapetalae</taxon>
        <taxon>rosids</taxon>
        <taxon>fabids</taxon>
        <taxon>Rosales</taxon>
        <taxon>Rosaceae</taxon>
        <taxon>Rosoideae</taxon>
        <taxon>Rosoideae incertae sedis</taxon>
        <taxon>Rubus</taxon>
    </lineage>
</organism>
<keyword evidence="3" id="KW-1185">Reference proteome</keyword>
<evidence type="ECO:0000256" key="1">
    <source>
        <dbReference type="SAM" id="Phobius"/>
    </source>
</evidence>
<dbReference type="AlphaFoldDB" id="A0AAW1XXZ9"/>
<feature type="transmembrane region" description="Helical" evidence="1">
    <location>
        <begin position="12"/>
        <end position="31"/>
    </location>
</feature>
<dbReference type="Proteomes" id="UP001457282">
    <property type="component" value="Unassembled WGS sequence"/>
</dbReference>
<name>A0AAW1XXZ9_RUBAR</name>
<keyword evidence="1" id="KW-1133">Transmembrane helix</keyword>
<accession>A0AAW1XXZ9</accession>
<evidence type="ECO:0000313" key="3">
    <source>
        <dbReference type="Proteomes" id="UP001457282"/>
    </source>
</evidence>
<keyword evidence="1" id="KW-0472">Membrane</keyword>
<keyword evidence="1" id="KW-0812">Transmembrane</keyword>
<sequence length="175" mass="20673">MLFQMLVRDNSTLLQNLLIMINLGGQIFLVVDPSPWKHHLKSITIEHAEPLVLSYAMVFLRLSQIIWNMTKILMEVLLLLTKMNISLKFQRILRVWKTTLILWESDEVHHLPHPDTDQEWDVQVLEEDDEDEEEGIYEINVFDHIGVLVEDFVMPVEFFGSRRQGRTDKSFGQNW</sequence>